<proteinExistence type="predicted"/>
<dbReference type="Proteomes" id="UP000046392">
    <property type="component" value="Unplaced"/>
</dbReference>
<accession>A0A0N5CHJ2</accession>
<evidence type="ECO:0000313" key="2">
    <source>
        <dbReference type="WBParaSite" id="SPAL_0001730650.1"/>
    </source>
</evidence>
<sequence length="274" mass="32373">MLDYTSLKSHIKCRKFYSSRCVKSLLEYTLDDEKFLLYTNDEYGSIFASKRCLEFLKTAFYWSSDGTFKFKTSDSAQTYVILVSQNEMDTFIPIVHINWTGKYGGNKCHNGRENIDGPITRSSDDSEKIRILLKLLGKIFHLPPNYIKTGYYIIKEEITKISKNRFKKYFLFIENNYICKNLEEYTLYKRYNRTNNASESYNSAVNRDLMCIKNKNLSKVCESIKIQEFKISMQILTGKYSSSRSQTTIIKNEKYKELYETFDQSNIFTYLTMF</sequence>
<evidence type="ECO:0000313" key="1">
    <source>
        <dbReference type="Proteomes" id="UP000046392"/>
    </source>
</evidence>
<dbReference type="WBParaSite" id="SPAL_0001730650.1">
    <property type="protein sequence ID" value="SPAL_0001730650.1"/>
    <property type="gene ID" value="SPAL_0001730650"/>
</dbReference>
<keyword evidence="1" id="KW-1185">Reference proteome</keyword>
<organism evidence="1 2">
    <name type="scientific">Strongyloides papillosus</name>
    <name type="common">Intestinal threadworm</name>
    <dbReference type="NCBI Taxonomy" id="174720"/>
    <lineage>
        <taxon>Eukaryota</taxon>
        <taxon>Metazoa</taxon>
        <taxon>Ecdysozoa</taxon>
        <taxon>Nematoda</taxon>
        <taxon>Chromadorea</taxon>
        <taxon>Rhabditida</taxon>
        <taxon>Tylenchina</taxon>
        <taxon>Panagrolaimomorpha</taxon>
        <taxon>Strongyloidoidea</taxon>
        <taxon>Strongyloididae</taxon>
        <taxon>Strongyloides</taxon>
    </lineage>
</organism>
<dbReference type="AlphaFoldDB" id="A0A0N5CHJ2"/>
<reference evidence="2" key="1">
    <citation type="submission" date="2017-02" db="UniProtKB">
        <authorList>
            <consortium name="WormBaseParasite"/>
        </authorList>
    </citation>
    <scope>IDENTIFICATION</scope>
</reference>
<name>A0A0N5CHJ2_STREA</name>
<protein>
    <submittedName>
        <fullName evidence="2">LAGLIDADG_2 domain-containing protein</fullName>
    </submittedName>
</protein>